<dbReference type="InterPro" id="IPR001937">
    <property type="entry name" value="GalP_UDPtransf1"/>
</dbReference>
<evidence type="ECO:0000256" key="2">
    <source>
        <dbReference type="ARBA" id="ARBA00001947"/>
    </source>
</evidence>
<evidence type="ECO:0000313" key="18">
    <source>
        <dbReference type="Proteomes" id="UP001610861"/>
    </source>
</evidence>
<comment type="pathway">
    <text evidence="3 14">Carbohydrate metabolism; galactose metabolism.</text>
</comment>
<dbReference type="SUPFAM" id="SSF54197">
    <property type="entry name" value="HIT-like"/>
    <property type="match status" value="2"/>
</dbReference>
<dbReference type="InterPro" id="IPR036265">
    <property type="entry name" value="HIT-like_sf"/>
</dbReference>
<keyword evidence="18" id="KW-1185">Reference proteome</keyword>
<evidence type="ECO:0000313" key="17">
    <source>
        <dbReference type="EMBL" id="MFH8251445.1"/>
    </source>
</evidence>
<evidence type="ECO:0000256" key="14">
    <source>
        <dbReference type="RuleBase" id="RU000506"/>
    </source>
</evidence>
<keyword evidence="7 14" id="KW-0808">Transferase</keyword>
<dbReference type="RefSeq" id="WP_397556992.1">
    <property type="nucleotide sequence ID" value="NZ_JBIQWL010000004.1"/>
</dbReference>
<dbReference type="Gene3D" id="3.30.428.10">
    <property type="entry name" value="HIT-like"/>
    <property type="match status" value="2"/>
</dbReference>
<dbReference type="InterPro" id="IPR019779">
    <property type="entry name" value="GalP_UDPtransf1_His-AS"/>
</dbReference>
<evidence type="ECO:0000256" key="13">
    <source>
        <dbReference type="NCBIfam" id="TIGR00209"/>
    </source>
</evidence>
<reference evidence="17 18" key="1">
    <citation type="submission" date="2024-09" db="EMBL/GenBank/DDBJ databases">
        <authorList>
            <person name="Pan X."/>
        </authorList>
    </citation>
    <scope>NUCLEOTIDE SEQUENCE [LARGE SCALE GENOMIC DNA]</scope>
    <source>
        <strain evidence="17 18">B2969</strain>
    </source>
</reference>
<dbReference type="PANTHER" id="PTHR11943">
    <property type="entry name" value="GALACTOSE-1-PHOSPHATE URIDYLYLTRANSFERASE"/>
    <property type="match status" value="1"/>
</dbReference>
<dbReference type="InterPro" id="IPR005850">
    <property type="entry name" value="GalP_Utransf_C"/>
</dbReference>
<dbReference type="EC" id="2.7.7.12" evidence="5 13"/>
<evidence type="ECO:0000256" key="12">
    <source>
        <dbReference type="ARBA" id="ARBA00023277"/>
    </source>
</evidence>
<evidence type="ECO:0000256" key="7">
    <source>
        <dbReference type="ARBA" id="ARBA00022679"/>
    </source>
</evidence>
<dbReference type="PIRSF" id="PIRSF000808">
    <property type="entry name" value="GalT"/>
    <property type="match status" value="1"/>
</dbReference>
<dbReference type="PROSITE" id="PS00117">
    <property type="entry name" value="GAL_P_UDP_TRANSF_I"/>
    <property type="match status" value="1"/>
</dbReference>
<keyword evidence="11 14" id="KW-0299">Galactose metabolism</keyword>
<evidence type="ECO:0000256" key="3">
    <source>
        <dbReference type="ARBA" id="ARBA00004947"/>
    </source>
</evidence>
<keyword evidence="8 14" id="KW-0548">Nucleotidyltransferase</keyword>
<dbReference type="EMBL" id="JBIQWL010000004">
    <property type="protein sequence ID" value="MFH8251445.1"/>
    <property type="molecule type" value="Genomic_DNA"/>
</dbReference>
<evidence type="ECO:0000256" key="10">
    <source>
        <dbReference type="ARBA" id="ARBA00022833"/>
    </source>
</evidence>
<evidence type="ECO:0000256" key="1">
    <source>
        <dbReference type="ARBA" id="ARBA00001107"/>
    </source>
</evidence>
<evidence type="ECO:0000256" key="8">
    <source>
        <dbReference type="ARBA" id="ARBA00022695"/>
    </source>
</evidence>
<comment type="caution">
    <text evidence="17">The sequence shown here is derived from an EMBL/GenBank/DDBJ whole genome shotgun (WGS) entry which is preliminary data.</text>
</comment>
<proteinExistence type="inferred from homology"/>
<evidence type="ECO:0000259" key="16">
    <source>
        <dbReference type="Pfam" id="PF02744"/>
    </source>
</evidence>
<evidence type="ECO:0000256" key="9">
    <source>
        <dbReference type="ARBA" id="ARBA00022723"/>
    </source>
</evidence>
<accession>A0ABW7Q9Q5</accession>
<dbReference type="NCBIfam" id="TIGR00209">
    <property type="entry name" value="galT_1"/>
    <property type="match status" value="1"/>
</dbReference>
<sequence length="386" mass="42149">MTEIAPEVLGADVVKRSTRLADGRELIYYDDPDTTLGAERAIDARTLDPRPATATMRLDVLTGDWISVAAARQNRAFLPPAELDPLAPQTPTNPSEIPSLYDVAVFENKSPSFGPALTTAHGDAPEASNPPRGLDDLAALGLGRTRTSVGRCEVVCFSPEHSGSFGTLSTTRARTVIEAWADRTAALSALPGVEQVFPFENRGEAIGVTLPHPHGQIYAYPYITPRTTRLLDSIDRTAPDLFQRILDFERGSERVILQGEHWTAFVPFAARWPLEVHLLPHRHVADFTETTDAERDELAPLYLRLLRGIDALYDTPTPYIAAWHQAPVGAGRDTVRLHLELTSPRRAADKLKYLAGSEAAMGAWIGDVPPETSAARLREAVEGVSL</sequence>
<dbReference type="Pfam" id="PF02744">
    <property type="entry name" value="GalP_UDP_tr_C"/>
    <property type="match status" value="1"/>
</dbReference>
<dbReference type="Proteomes" id="UP001610861">
    <property type="component" value="Unassembled WGS sequence"/>
</dbReference>
<feature type="domain" description="Galactose-1-phosphate uridyl transferase N-terminal" evidence="15">
    <location>
        <begin position="83"/>
        <end position="223"/>
    </location>
</feature>
<keyword evidence="9 14" id="KW-0479">Metal-binding</keyword>
<gene>
    <name evidence="17" type="primary">galT</name>
    <name evidence="17" type="ORF">ACH3VR_13815</name>
</gene>
<comment type="catalytic activity">
    <reaction evidence="1 14">
        <text>alpha-D-galactose 1-phosphate + UDP-alpha-D-glucose = alpha-D-glucose 1-phosphate + UDP-alpha-D-galactose</text>
        <dbReference type="Rhea" id="RHEA:13989"/>
        <dbReference type="ChEBI" id="CHEBI:58336"/>
        <dbReference type="ChEBI" id="CHEBI:58601"/>
        <dbReference type="ChEBI" id="CHEBI:58885"/>
        <dbReference type="ChEBI" id="CHEBI:66914"/>
        <dbReference type="EC" id="2.7.7.12"/>
    </reaction>
</comment>
<keyword evidence="12 14" id="KW-0119">Carbohydrate metabolism</keyword>
<dbReference type="InterPro" id="IPR005849">
    <property type="entry name" value="GalP_Utransf_N"/>
</dbReference>
<comment type="cofactor">
    <cofactor evidence="2">
        <name>Zn(2+)</name>
        <dbReference type="ChEBI" id="CHEBI:29105"/>
    </cofactor>
</comment>
<evidence type="ECO:0000259" key="15">
    <source>
        <dbReference type="Pfam" id="PF01087"/>
    </source>
</evidence>
<dbReference type="PANTHER" id="PTHR11943:SF1">
    <property type="entry name" value="GALACTOSE-1-PHOSPHATE URIDYLYLTRANSFERASE"/>
    <property type="match status" value="1"/>
</dbReference>
<evidence type="ECO:0000256" key="4">
    <source>
        <dbReference type="ARBA" id="ARBA00010951"/>
    </source>
</evidence>
<evidence type="ECO:0000256" key="5">
    <source>
        <dbReference type="ARBA" id="ARBA00012384"/>
    </source>
</evidence>
<feature type="domain" description="Galactose-1-phosphate uridyl transferase C-terminal" evidence="16">
    <location>
        <begin position="251"/>
        <end position="379"/>
    </location>
</feature>
<protein>
    <recommendedName>
        <fullName evidence="6 13">Galactose-1-phosphate uridylyltransferase</fullName>
        <ecNumber evidence="5 13">2.7.7.12</ecNumber>
    </recommendedName>
</protein>
<evidence type="ECO:0000256" key="6">
    <source>
        <dbReference type="ARBA" id="ARBA00016340"/>
    </source>
</evidence>
<keyword evidence="10" id="KW-0862">Zinc</keyword>
<dbReference type="GO" id="GO:0008108">
    <property type="term" value="F:UDP-glucose:hexose-1-phosphate uridylyltransferase activity"/>
    <property type="evidence" value="ECO:0007669"/>
    <property type="project" value="UniProtKB-EC"/>
</dbReference>
<name>A0ABW7Q9Q5_9MICO</name>
<comment type="similarity">
    <text evidence="4 14">Belongs to the galactose-1-phosphate uridylyltransferase type 1 family.</text>
</comment>
<organism evidence="17 18">
    <name type="scientific">Microbacterium alkaliflavum</name>
    <dbReference type="NCBI Taxonomy" id="3248839"/>
    <lineage>
        <taxon>Bacteria</taxon>
        <taxon>Bacillati</taxon>
        <taxon>Actinomycetota</taxon>
        <taxon>Actinomycetes</taxon>
        <taxon>Micrococcales</taxon>
        <taxon>Microbacteriaceae</taxon>
        <taxon>Microbacterium</taxon>
    </lineage>
</organism>
<evidence type="ECO:0000256" key="11">
    <source>
        <dbReference type="ARBA" id="ARBA00023144"/>
    </source>
</evidence>
<dbReference type="Pfam" id="PF01087">
    <property type="entry name" value="GalP_UDP_transf"/>
    <property type="match status" value="1"/>
</dbReference>